<keyword evidence="2" id="KW-1185">Reference proteome</keyword>
<name>A0ABS1MJC2_9ACTN</name>
<accession>A0ABS1MJC2</accession>
<comment type="caution">
    <text evidence="1">The sequence shown here is derived from an EMBL/GenBank/DDBJ whole genome shotgun (WGS) entry which is preliminary data.</text>
</comment>
<gene>
    <name evidence="1" type="ORF">JK360_01505</name>
</gene>
<protein>
    <submittedName>
        <fullName evidence="1">Uncharacterized protein</fullName>
    </submittedName>
</protein>
<organism evidence="1 2">
    <name type="scientific">Streptomyces siderophoricus</name>
    <dbReference type="NCBI Taxonomy" id="2802281"/>
    <lineage>
        <taxon>Bacteria</taxon>
        <taxon>Bacillati</taxon>
        <taxon>Actinomycetota</taxon>
        <taxon>Actinomycetes</taxon>
        <taxon>Kitasatosporales</taxon>
        <taxon>Streptomycetaceae</taxon>
        <taxon>Streptomyces</taxon>
    </lineage>
</organism>
<evidence type="ECO:0000313" key="2">
    <source>
        <dbReference type="Proteomes" id="UP000629371"/>
    </source>
</evidence>
<dbReference type="EMBL" id="JAERRI010000001">
    <property type="protein sequence ID" value="MBL1088082.1"/>
    <property type="molecule type" value="Genomic_DNA"/>
</dbReference>
<reference evidence="1 2" key="1">
    <citation type="submission" date="2021-01" db="EMBL/GenBank/DDBJ databases">
        <title>WGS of actinomycetes isolated from Thailand.</title>
        <authorList>
            <person name="Thawai C."/>
        </authorList>
    </citation>
    <scope>NUCLEOTIDE SEQUENCE [LARGE SCALE GENOMIC DNA]</scope>
    <source>
        <strain evidence="1 2">CH9-7</strain>
    </source>
</reference>
<dbReference type="Proteomes" id="UP000629371">
    <property type="component" value="Unassembled WGS sequence"/>
</dbReference>
<evidence type="ECO:0000313" key="1">
    <source>
        <dbReference type="EMBL" id="MBL1088082.1"/>
    </source>
</evidence>
<proteinExistence type="predicted"/>
<sequence length="107" mass="12229">MIRMRRETERKTERKAAVARLWQEHLDADFPARLRGVELAGIDMVLLDADIAGCVSAWRNGEGSLDTGRRRILRLCIADLNTVLPLLTDEDDHEYYGRLHRLATLVS</sequence>